<dbReference type="GO" id="GO:0016787">
    <property type="term" value="F:hydrolase activity"/>
    <property type="evidence" value="ECO:0007669"/>
    <property type="project" value="UniProtKB-KW"/>
</dbReference>
<evidence type="ECO:0000313" key="5">
    <source>
        <dbReference type="Proteomes" id="UP000504752"/>
    </source>
</evidence>
<gene>
    <name evidence="4" type="ORF">HPC72_00675</name>
</gene>
<protein>
    <submittedName>
        <fullName evidence="4">NUDIX domain-containing protein</fullName>
    </submittedName>
</protein>
<comment type="cofactor">
    <cofactor evidence="1">
        <name>Mg(2+)</name>
        <dbReference type="ChEBI" id="CHEBI:18420"/>
    </cofactor>
</comment>
<accession>A0A6M8B6V3</accession>
<keyword evidence="2" id="KW-0378">Hydrolase</keyword>
<reference evidence="4 5" key="1">
    <citation type="submission" date="2020-05" db="EMBL/GenBank/DDBJ databases">
        <title>Actinomyces sp. zg-325.</title>
        <authorList>
            <person name="Yang C."/>
        </authorList>
    </citation>
    <scope>NUCLEOTIDE SEQUENCE [LARGE SCALE GENOMIC DNA]</scope>
    <source>
        <strain evidence="5">zg-325</strain>
    </source>
</reference>
<evidence type="ECO:0000256" key="1">
    <source>
        <dbReference type="ARBA" id="ARBA00001946"/>
    </source>
</evidence>
<name>A0A6M8B6V3_9ACTO</name>
<keyword evidence="5" id="KW-1185">Reference proteome</keyword>
<dbReference type="Proteomes" id="UP000504752">
    <property type="component" value="Chromosome"/>
</dbReference>
<dbReference type="PANTHER" id="PTHR43046:SF16">
    <property type="entry name" value="ADP-RIBOSE PYROPHOSPHATASE YJHB-RELATED"/>
    <property type="match status" value="1"/>
</dbReference>
<dbReference type="SUPFAM" id="SSF55811">
    <property type="entry name" value="Nudix"/>
    <property type="match status" value="1"/>
</dbReference>
<dbReference type="Pfam" id="PF00293">
    <property type="entry name" value="NUDIX"/>
    <property type="match status" value="1"/>
</dbReference>
<sequence>MATPEFILALRERIGHDQLWLPGVSVVVVAGDGRLLLGRRADNGQWSVVSGIPEPGEQPGAAAVRECLEETGVAIELLGLTHVGASAPKTFPNGDRCVFMDIDFVARPVAGAGPARVADDESTEVGWFAPDSLPEPLMGSARRRIRAAQAWLAKPAPAAFDHPSPRPRPCLPLIRG</sequence>
<dbReference type="PANTHER" id="PTHR43046">
    <property type="entry name" value="GDP-MANNOSE MANNOSYL HYDROLASE"/>
    <property type="match status" value="1"/>
</dbReference>
<evidence type="ECO:0000259" key="3">
    <source>
        <dbReference type="PROSITE" id="PS51462"/>
    </source>
</evidence>
<dbReference type="EMBL" id="CP053642">
    <property type="protein sequence ID" value="QKD78973.1"/>
    <property type="molecule type" value="Genomic_DNA"/>
</dbReference>
<dbReference type="KEGG" id="amam:HPC72_00675"/>
<dbReference type="Gene3D" id="3.90.79.10">
    <property type="entry name" value="Nucleoside Triphosphate Pyrophosphohydrolase"/>
    <property type="match status" value="1"/>
</dbReference>
<evidence type="ECO:0000256" key="2">
    <source>
        <dbReference type="ARBA" id="ARBA00022801"/>
    </source>
</evidence>
<dbReference type="CDD" id="cd18879">
    <property type="entry name" value="NUDIX_Hydrolase"/>
    <property type="match status" value="1"/>
</dbReference>
<evidence type="ECO:0000313" key="4">
    <source>
        <dbReference type="EMBL" id="QKD78973.1"/>
    </source>
</evidence>
<proteinExistence type="predicted"/>
<dbReference type="AlphaFoldDB" id="A0A6M8B6V3"/>
<dbReference type="PROSITE" id="PS51462">
    <property type="entry name" value="NUDIX"/>
    <property type="match status" value="1"/>
</dbReference>
<feature type="domain" description="Nudix hydrolase" evidence="3">
    <location>
        <begin position="19"/>
        <end position="154"/>
    </location>
</feature>
<dbReference type="RefSeq" id="WP_159522678.1">
    <property type="nucleotide sequence ID" value="NZ_CP053642.1"/>
</dbReference>
<dbReference type="InterPro" id="IPR015797">
    <property type="entry name" value="NUDIX_hydrolase-like_dom_sf"/>
</dbReference>
<dbReference type="InterPro" id="IPR000086">
    <property type="entry name" value="NUDIX_hydrolase_dom"/>
</dbReference>
<organism evidence="4 5">
    <name type="scientific">Actinomyces marmotae</name>
    <dbReference type="NCBI Taxonomy" id="2737173"/>
    <lineage>
        <taxon>Bacteria</taxon>
        <taxon>Bacillati</taxon>
        <taxon>Actinomycetota</taxon>
        <taxon>Actinomycetes</taxon>
        <taxon>Actinomycetales</taxon>
        <taxon>Actinomycetaceae</taxon>
        <taxon>Actinomyces</taxon>
    </lineage>
</organism>